<feature type="domain" description="HTH araC/xylS-type" evidence="4">
    <location>
        <begin position="97"/>
        <end position="193"/>
    </location>
</feature>
<dbReference type="GO" id="GO:0003700">
    <property type="term" value="F:DNA-binding transcription factor activity"/>
    <property type="evidence" value="ECO:0007669"/>
    <property type="project" value="InterPro"/>
</dbReference>
<keyword evidence="1" id="KW-0805">Transcription regulation</keyword>
<evidence type="ECO:0000259" key="4">
    <source>
        <dbReference type="PROSITE" id="PS01124"/>
    </source>
</evidence>
<keyword evidence="2" id="KW-0238">DNA-binding</keyword>
<sequence length="193" mass="20588">MAACDTARMIGLAITPDRAIVTQPIDPGRLERQACHFHEDPLLASVLTSLHHEADIHGASTAFFEHGIALILHRLLELDTPQGAGRRAHPLSHARLNRVLAYVDARLGDKLSIVDLAAVAGMDPSGFTRALRARTGLAPYAWLTGLRMTRAAQLIASGMPITQAASHVGYLNAGKFAAAFRRTLGYLPSAAAA</sequence>
<dbReference type="InterPro" id="IPR050204">
    <property type="entry name" value="AraC_XylS_family_regulators"/>
</dbReference>
<dbReference type="InterPro" id="IPR018060">
    <property type="entry name" value="HTH_AraC"/>
</dbReference>
<keyword evidence="3" id="KW-0804">Transcription</keyword>
<evidence type="ECO:0000313" key="5">
    <source>
        <dbReference type="EMBL" id="CUS43087.1"/>
    </source>
</evidence>
<evidence type="ECO:0000256" key="3">
    <source>
        <dbReference type="ARBA" id="ARBA00023163"/>
    </source>
</evidence>
<dbReference type="AlphaFoldDB" id="A0A160THI2"/>
<dbReference type="SMART" id="SM00342">
    <property type="entry name" value="HTH_ARAC"/>
    <property type="match status" value="1"/>
</dbReference>
<dbReference type="InterPro" id="IPR018062">
    <property type="entry name" value="HTH_AraC-typ_CS"/>
</dbReference>
<dbReference type="GO" id="GO:0043565">
    <property type="term" value="F:sequence-specific DNA binding"/>
    <property type="evidence" value="ECO:0007669"/>
    <property type="project" value="InterPro"/>
</dbReference>
<reference evidence="5" key="1">
    <citation type="submission" date="2015-10" db="EMBL/GenBank/DDBJ databases">
        <authorList>
            <person name="Gilbert D.G."/>
        </authorList>
    </citation>
    <scope>NUCLEOTIDE SEQUENCE</scope>
</reference>
<evidence type="ECO:0000256" key="1">
    <source>
        <dbReference type="ARBA" id="ARBA00023015"/>
    </source>
</evidence>
<dbReference type="EMBL" id="CZQE01000005">
    <property type="protein sequence ID" value="CUS43087.1"/>
    <property type="molecule type" value="Genomic_DNA"/>
</dbReference>
<dbReference type="InterPro" id="IPR009057">
    <property type="entry name" value="Homeodomain-like_sf"/>
</dbReference>
<dbReference type="PROSITE" id="PS01124">
    <property type="entry name" value="HTH_ARAC_FAMILY_2"/>
    <property type="match status" value="1"/>
</dbReference>
<dbReference type="SUPFAM" id="SSF46689">
    <property type="entry name" value="Homeodomain-like"/>
    <property type="match status" value="2"/>
</dbReference>
<name>A0A160THI2_9ZZZZ</name>
<dbReference type="Pfam" id="PF12833">
    <property type="entry name" value="HTH_18"/>
    <property type="match status" value="1"/>
</dbReference>
<proteinExistence type="predicted"/>
<dbReference type="PANTHER" id="PTHR46796">
    <property type="entry name" value="HTH-TYPE TRANSCRIPTIONAL ACTIVATOR RHAS-RELATED"/>
    <property type="match status" value="1"/>
</dbReference>
<protein>
    <submittedName>
        <fullName evidence="5">Transcriptional regulator, AraC family</fullName>
    </submittedName>
</protein>
<dbReference type="PROSITE" id="PS00041">
    <property type="entry name" value="HTH_ARAC_FAMILY_1"/>
    <property type="match status" value="1"/>
</dbReference>
<accession>A0A160THI2</accession>
<gene>
    <name evidence="5" type="ORF">MGWOODY_Smn1737</name>
</gene>
<dbReference type="Gene3D" id="1.10.10.60">
    <property type="entry name" value="Homeodomain-like"/>
    <property type="match status" value="1"/>
</dbReference>
<dbReference type="PANTHER" id="PTHR46796:SF2">
    <property type="entry name" value="TRANSCRIPTIONAL REGULATORY PROTEIN"/>
    <property type="match status" value="1"/>
</dbReference>
<evidence type="ECO:0000256" key="2">
    <source>
        <dbReference type="ARBA" id="ARBA00023125"/>
    </source>
</evidence>
<organism evidence="5">
    <name type="scientific">hydrothermal vent metagenome</name>
    <dbReference type="NCBI Taxonomy" id="652676"/>
    <lineage>
        <taxon>unclassified sequences</taxon>
        <taxon>metagenomes</taxon>
        <taxon>ecological metagenomes</taxon>
    </lineage>
</organism>